<reference evidence="1" key="1">
    <citation type="journal article" date="2015" name="Nature">
        <title>Complex archaea that bridge the gap between prokaryotes and eukaryotes.</title>
        <authorList>
            <person name="Spang A."/>
            <person name="Saw J.H."/>
            <person name="Jorgensen S.L."/>
            <person name="Zaremba-Niedzwiedzka K."/>
            <person name="Martijn J."/>
            <person name="Lind A.E."/>
            <person name="van Eijk R."/>
            <person name="Schleper C."/>
            <person name="Guy L."/>
            <person name="Ettema T.J."/>
        </authorList>
    </citation>
    <scope>NUCLEOTIDE SEQUENCE</scope>
</reference>
<accession>A0A0F9U0B0</accession>
<gene>
    <name evidence="1" type="ORF">LCGC14_0589130</name>
</gene>
<dbReference type="AlphaFoldDB" id="A0A0F9U0B0"/>
<protein>
    <recommendedName>
        <fullName evidence="2">Zona occludens toxin N-terminal domain-containing protein</fullName>
    </recommendedName>
</protein>
<evidence type="ECO:0008006" key="2">
    <source>
        <dbReference type="Google" id="ProtNLM"/>
    </source>
</evidence>
<organism evidence="1">
    <name type="scientific">marine sediment metagenome</name>
    <dbReference type="NCBI Taxonomy" id="412755"/>
    <lineage>
        <taxon>unclassified sequences</taxon>
        <taxon>metagenomes</taxon>
        <taxon>ecological metagenomes</taxon>
    </lineage>
</organism>
<proteinExistence type="predicted"/>
<comment type="caution">
    <text evidence="1">The sequence shown here is derived from an EMBL/GenBank/DDBJ whole genome shotgun (WGS) entry which is preliminary data.</text>
</comment>
<evidence type="ECO:0000313" key="1">
    <source>
        <dbReference type="EMBL" id="KKN54761.1"/>
    </source>
</evidence>
<dbReference type="EMBL" id="LAZR01000913">
    <property type="protein sequence ID" value="KKN54761.1"/>
    <property type="molecule type" value="Genomic_DNA"/>
</dbReference>
<sequence>MTYYIEDALKQDLDKLKKLVFGKSDEDAVIVIDGRERSGKSVLGLQIAKYMDPSFELDSVCFTTYEFVKFIRDNKRRVCMFDETIVGMHSSRSMERRTIFVDELLAQSGQKNLIVILIIPFFFELTKRAAVGRSEFLIHVYRSDFKRGHYKVYDFRTKRKLFFLGKRLFEYKVKGVIPNYNGHFSNIYAIDERMYRLKKEQALNRFAKQFSELVEFYTAVRWVKLARLLEYDWLRKEGLLKRGAMAKRSEVARVKPGLLADQLNRAKKEVEDLMLEGIFSPIIPKYWDFSKFKHPQDVSSISGVISNTDGSEASESDTNE</sequence>
<name>A0A0F9U0B0_9ZZZZ</name>